<reference evidence="1" key="1">
    <citation type="submission" date="2020-05" db="EMBL/GenBank/DDBJ databases">
        <title>WGS assembly of Panicum virgatum.</title>
        <authorList>
            <person name="Lovell J.T."/>
            <person name="Jenkins J."/>
            <person name="Shu S."/>
            <person name="Juenger T.E."/>
            <person name="Schmutz J."/>
        </authorList>
    </citation>
    <scope>NUCLEOTIDE SEQUENCE</scope>
    <source>
        <strain evidence="1">AP13</strain>
    </source>
</reference>
<dbReference type="AlphaFoldDB" id="A0A8T0PMG8"/>
<accession>A0A8T0PMG8</accession>
<name>A0A8T0PMG8_PANVG</name>
<dbReference type="Proteomes" id="UP000823388">
    <property type="component" value="Chromosome 8N"/>
</dbReference>
<proteinExistence type="predicted"/>
<sequence length="184" mass="20181">MFLPPSRHGFRVGCSGEIEHRSDGFGCRLRLNFSPLPDDTYLMVLEGVVYMAVPFYKRARKIEEKPGDIGLAVALARAEEGEVADVEDARGNRLLVVVNLEVREAAHGEIGVRDDDGDDGGPKPGTSIFYLQSCSCKGPAGRVPGRRKQRTLIDDFIPTIEGKNAICYPHPKRLPGSGTKDSNW</sequence>
<evidence type="ECO:0000313" key="2">
    <source>
        <dbReference type="Proteomes" id="UP000823388"/>
    </source>
</evidence>
<keyword evidence="2" id="KW-1185">Reference proteome</keyword>
<gene>
    <name evidence="1" type="ORF">PVAP13_8NG307800</name>
</gene>
<comment type="caution">
    <text evidence="1">The sequence shown here is derived from an EMBL/GenBank/DDBJ whole genome shotgun (WGS) entry which is preliminary data.</text>
</comment>
<evidence type="ECO:0000313" key="1">
    <source>
        <dbReference type="EMBL" id="KAG2559414.1"/>
    </source>
</evidence>
<organism evidence="1 2">
    <name type="scientific">Panicum virgatum</name>
    <name type="common">Blackwell switchgrass</name>
    <dbReference type="NCBI Taxonomy" id="38727"/>
    <lineage>
        <taxon>Eukaryota</taxon>
        <taxon>Viridiplantae</taxon>
        <taxon>Streptophyta</taxon>
        <taxon>Embryophyta</taxon>
        <taxon>Tracheophyta</taxon>
        <taxon>Spermatophyta</taxon>
        <taxon>Magnoliopsida</taxon>
        <taxon>Liliopsida</taxon>
        <taxon>Poales</taxon>
        <taxon>Poaceae</taxon>
        <taxon>PACMAD clade</taxon>
        <taxon>Panicoideae</taxon>
        <taxon>Panicodae</taxon>
        <taxon>Paniceae</taxon>
        <taxon>Panicinae</taxon>
        <taxon>Panicum</taxon>
        <taxon>Panicum sect. Hiantes</taxon>
    </lineage>
</organism>
<protein>
    <submittedName>
        <fullName evidence="1">Uncharacterized protein</fullName>
    </submittedName>
</protein>
<dbReference type="EMBL" id="CM029052">
    <property type="protein sequence ID" value="KAG2559414.1"/>
    <property type="molecule type" value="Genomic_DNA"/>
</dbReference>